<comment type="similarity">
    <text evidence="1 5">Belongs to the glycosyl hydrolase 26 family.</text>
</comment>
<dbReference type="PROSITE" id="PS51272">
    <property type="entry name" value="SLH"/>
    <property type="match status" value="1"/>
</dbReference>
<dbReference type="InterPro" id="IPR001119">
    <property type="entry name" value="SLH_dom"/>
</dbReference>
<evidence type="ECO:0000256" key="5">
    <source>
        <dbReference type="PROSITE-ProRule" id="PRU01100"/>
    </source>
</evidence>
<evidence type="ECO:0000313" key="9">
    <source>
        <dbReference type="Proteomes" id="UP000767854"/>
    </source>
</evidence>
<evidence type="ECO:0000256" key="3">
    <source>
        <dbReference type="ARBA" id="ARBA00022801"/>
    </source>
</evidence>
<reference evidence="8 9" key="1">
    <citation type="submission" date="2021-01" db="EMBL/GenBank/DDBJ databases">
        <title>Genomic Encyclopedia of Type Strains, Phase IV (KMG-IV): sequencing the most valuable type-strain genomes for metagenomic binning, comparative biology and taxonomic classification.</title>
        <authorList>
            <person name="Goeker M."/>
        </authorList>
    </citation>
    <scope>NUCLEOTIDE SEQUENCE [LARGE SCALE GENOMIC DNA]</scope>
    <source>
        <strain evidence="8 9">DSM 24436</strain>
    </source>
</reference>
<dbReference type="Pfam" id="PF00395">
    <property type="entry name" value="SLH"/>
    <property type="match status" value="1"/>
</dbReference>
<dbReference type="InterPro" id="IPR000805">
    <property type="entry name" value="Glyco_hydro_26"/>
</dbReference>
<evidence type="ECO:0000256" key="2">
    <source>
        <dbReference type="ARBA" id="ARBA00022737"/>
    </source>
</evidence>
<feature type="active site" description="Proton donor" evidence="5">
    <location>
        <position position="259"/>
    </location>
</feature>
<feature type="domain" description="GH26" evidence="7">
    <location>
        <begin position="141"/>
        <end position="450"/>
    </location>
</feature>
<dbReference type="SUPFAM" id="SSF51445">
    <property type="entry name" value="(Trans)glycosidases"/>
    <property type="match status" value="1"/>
</dbReference>
<proteinExistence type="inferred from homology"/>
<keyword evidence="3 5" id="KW-0378">Hydrolase</keyword>
<dbReference type="InterPro" id="IPR017853">
    <property type="entry name" value="GH"/>
</dbReference>
<evidence type="ECO:0000259" key="6">
    <source>
        <dbReference type="PROSITE" id="PS51272"/>
    </source>
</evidence>
<evidence type="ECO:0000256" key="1">
    <source>
        <dbReference type="ARBA" id="ARBA00007754"/>
    </source>
</evidence>
<sequence>MKKIIALLLISVLVGTSMGSIVHAEEKIPSAFWTLIKTEDALRSGDNLHAQIENWEAIIALFDDWSDDNSQKLGIVTPRYLFIAEAYEELLDYDSAVETLKRYIYYATILEEKGEWDQFARLGAEAKIINLSVDLDLYMERPVNDTDPYYGAKGEPTHGVYFGATYDRDPRILGYDRTKIASHFPKKDSHHLIYLEFGTEITDFNHYFEHAKASNTGIMLAWNAYEVYDDMSVHKDYIQRTAAYIKSLDLPVFVRYAGEFNIAEGFEDAKGFVENFKYLATEIRKQAPNAIIVWSPNEISDSTRDLMDYYPGDAYVDWVGMSSYTFYYHGTKTDWGSLQESIDNQYFTGSKANPLSKVRSIIELFGDRKPIMLSENGIAHYSKMADEDFTNWAKVQLRRAYDYIPLKYPQVKAMFYFNTDDNVTKNNSYALYENETINELYNSIVSNNQFLSQHGATSESIFGKLASNVTIHLPEQETYAFKTYTILPDSLEAKVIYTLNGNQIAERNEIPYTYTLNSEKLKIGENTLTIDAYNSDGQKIKSKSYTLEYTADRPSDWALESIYLAKSNGILSGTGNGKVSPQDTATVEQALMILNRILESQL</sequence>
<dbReference type="EMBL" id="JAFBDT010000003">
    <property type="protein sequence ID" value="MBM7561165.1"/>
    <property type="molecule type" value="Genomic_DNA"/>
</dbReference>
<dbReference type="PANTHER" id="PTHR40079">
    <property type="entry name" value="MANNAN ENDO-1,4-BETA-MANNOSIDASE E-RELATED"/>
    <property type="match status" value="1"/>
</dbReference>
<dbReference type="InterPro" id="IPR022790">
    <property type="entry name" value="GH26_dom"/>
</dbReference>
<organism evidence="8 9">
    <name type="scientific">Fusibacter tunisiensis</name>
    <dbReference type="NCBI Taxonomy" id="1008308"/>
    <lineage>
        <taxon>Bacteria</taxon>
        <taxon>Bacillati</taxon>
        <taxon>Bacillota</taxon>
        <taxon>Clostridia</taxon>
        <taxon>Eubacteriales</taxon>
        <taxon>Eubacteriales Family XII. Incertae Sedis</taxon>
        <taxon>Fusibacter</taxon>
    </lineage>
</organism>
<dbReference type="Pfam" id="PF02156">
    <property type="entry name" value="Glyco_hydro_26"/>
    <property type="match status" value="1"/>
</dbReference>
<evidence type="ECO:0000256" key="4">
    <source>
        <dbReference type="ARBA" id="ARBA00023295"/>
    </source>
</evidence>
<evidence type="ECO:0000259" key="7">
    <source>
        <dbReference type="PROSITE" id="PS51764"/>
    </source>
</evidence>
<dbReference type="PANTHER" id="PTHR40079:SF4">
    <property type="entry name" value="GH26 DOMAIN-CONTAINING PROTEIN-RELATED"/>
    <property type="match status" value="1"/>
</dbReference>
<feature type="active site" description="Nucleophile" evidence="5">
    <location>
        <position position="375"/>
    </location>
</feature>
<accession>A0ABS2MP35</accession>
<keyword evidence="4 5" id="KW-0326">Glycosidase</keyword>
<protein>
    <recommendedName>
        <fullName evidence="10">GH26 domain-containing protein</fullName>
    </recommendedName>
</protein>
<evidence type="ECO:0000313" key="8">
    <source>
        <dbReference type="EMBL" id="MBM7561165.1"/>
    </source>
</evidence>
<evidence type="ECO:0008006" key="10">
    <source>
        <dbReference type="Google" id="ProtNLM"/>
    </source>
</evidence>
<dbReference type="Proteomes" id="UP000767854">
    <property type="component" value="Unassembled WGS sequence"/>
</dbReference>
<feature type="domain" description="SLH" evidence="6">
    <location>
        <begin position="545"/>
        <end position="602"/>
    </location>
</feature>
<comment type="caution">
    <text evidence="8">The sequence shown here is derived from an EMBL/GenBank/DDBJ whole genome shotgun (WGS) entry which is preliminary data.</text>
</comment>
<name>A0ABS2MP35_9FIRM</name>
<dbReference type="PROSITE" id="PS51764">
    <property type="entry name" value="GH26"/>
    <property type="match status" value="1"/>
</dbReference>
<dbReference type="RefSeq" id="WP_204662333.1">
    <property type="nucleotide sequence ID" value="NZ_JAFBDT010000003.1"/>
</dbReference>
<keyword evidence="9" id="KW-1185">Reference proteome</keyword>
<dbReference type="Gene3D" id="3.20.20.80">
    <property type="entry name" value="Glycosidases"/>
    <property type="match status" value="1"/>
</dbReference>
<gene>
    <name evidence="8" type="ORF">JOC49_000682</name>
</gene>
<keyword evidence="2" id="KW-0677">Repeat</keyword>